<dbReference type="GO" id="GO:0006260">
    <property type="term" value="P:DNA replication"/>
    <property type="evidence" value="ECO:0007669"/>
    <property type="project" value="InterPro"/>
</dbReference>
<dbReference type="Pfam" id="PF08661">
    <property type="entry name" value="Rep_fac-A_3"/>
    <property type="match status" value="1"/>
</dbReference>
<dbReference type="SUPFAM" id="SSF50249">
    <property type="entry name" value="Nucleic acid-binding proteins"/>
    <property type="match status" value="1"/>
</dbReference>
<dbReference type="AlphaFoldDB" id="A0AA91PX28"/>
<dbReference type="InterPro" id="IPR012340">
    <property type="entry name" value="NA-bd_OB-fold"/>
</dbReference>
<keyword evidence="3" id="KW-0539">Nucleus</keyword>
<dbReference type="Proteomes" id="UP000195602">
    <property type="component" value="Unassembled WGS sequence"/>
</dbReference>
<evidence type="ECO:0000256" key="3">
    <source>
        <dbReference type="ARBA" id="ARBA00023242"/>
    </source>
</evidence>
<dbReference type="Gene3D" id="2.40.50.140">
    <property type="entry name" value="Nucleic acid-binding proteins"/>
    <property type="match status" value="1"/>
</dbReference>
<protein>
    <submittedName>
        <fullName evidence="4">Replication factor A protein</fullName>
    </submittedName>
</protein>
<evidence type="ECO:0000256" key="1">
    <source>
        <dbReference type="ARBA" id="ARBA00004123"/>
    </source>
</evidence>
<dbReference type="KEGG" id="clus:A9F13_15g00770"/>
<dbReference type="OMA" id="THKVPEL"/>
<organism evidence="4 5">
    <name type="scientific">Clavispora lusitaniae</name>
    <name type="common">Candida lusitaniae</name>
    <dbReference type="NCBI Taxonomy" id="36911"/>
    <lineage>
        <taxon>Eukaryota</taxon>
        <taxon>Fungi</taxon>
        <taxon>Dikarya</taxon>
        <taxon>Ascomycota</taxon>
        <taxon>Saccharomycotina</taxon>
        <taxon>Pichiomycetes</taxon>
        <taxon>Metschnikowiaceae</taxon>
        <taxon>Clavispora</taxon>
    </lineage>
</organism>
<name>A0AA91PX28_CLALS</name>
<gene>
    <name evidence="4" type="ORF">A9F13_15g00770</name>
</gene>
<evidence type="ECO:0000256" key="2">
    <source>
        <dbReference type="ARBA" id="ARBA00009761"/>
    </source>
</evidence>
<reference evidence="4 5" key="1">
    <citation type="submission" date="2017-04" db="EMBL/GenBank/DDBJ databases">
        <title>Draft genome of the yeast Clavispora lusitaniae type strain CBS 6936.</title>
        <authorList>
            <person name="Durrens P."/>
            <person name="Klopp C."/>
            <person name="Biteau N."/>
            <person name="Fitton-Ouhabi V."/>
            <person name="Dementhon K."/>
            <person name="Accoceberry I."/>
            <person name="Sherman D.J."/>
            <person name="Noel T."/>
        </authorList>
    </citation>
    <scope>NUCLEOTIDE SEQUENCE [LARGE SCALE GENOMIC DNA]</scope>
    <source>
        <strain evidence="4 5">CBS 6936</strain>
    </source>
</reference>
<evidence type="ECO:0000313" key="5">
    <source>
        <dbReference type="Proteomes" id="UP000195602"/>
    </source>
</evidence>
<comment type="similarity">
    <text evidence="2">Belongs to the replication factor A protein 3 family.</text>
</comment>
<dbReference type="GO" id="GO:0031981">
    <property type="term" value="C:nuclear lumen"/>
    <property type="evidence" value="ECO:0007669"/>
    <property type="project" value="UniProtKB-ARBA"/>
</dbReference>
<sequence>MDAASIRVNASTIKDFAGRVVRVVGRVDSFDAVSDSARLDAGGAIDVSIHSNDKLEVGKVYEIIGKVGVSDYKVNVYSVLPLSDGVNVDVANQLAKFVQKVPELFY</sequence>
<comment type="caution">
    <text evidence="4">The sequence shown here is derived from an EMBL/GenBank/DDBJ whole genome shotgun (WGS) entry which is preliminary data.</text>
</comment>
<dbReference type="GO" id="GO:0003677">
    <property type="term" value="F:DNA binding"/>
    <property type="evidence" value="ECO:0007669"/>
    <property type="project" value="InterPro"/>
</dbReference>
<dbReference type="GO" id="GO:0006310">
    <property type="term" value="P:DNA recombination"/>
    <property type="evidence" value="ECO:0007669"/>
    <property type="project" value="InterPro"/>
</dbReference>
<comment type="subcellular location">
    <subcellularLocation>
        <location evidence="1">Nucleus</location>
    </subcellularLocation>
</comment>
<accession>A0AA91PX28</accession>
<evidence type="ECO:0000313" key="4">
    <source>
        <dbReference type="EMBL" id="OVF07102.1"/>
    </source>
</evidence>
<dbReference type="InterPro" id="IPR013970">
    <property type="entry name" value="Rfa2"/>
</dbReference>
<dbReference type="GO" id="GO:0006281">
    <property type="term" value="P:DNA repair"/>
    <property type="evidence" value="ECO:0007669"/>
    <property type="project" value="InterPro"/>
</dbReference>
<proteinExistence type="inferred from homology"/>
<dbReference type="EMBL" id="LYUB02000015">
    <property type="protein sequence ID" value="OVF07102.1"/>
    <property type="molecule type" value="Genomic_DNA"/>
</dbReference>